<name>A0A3A8AZA7_9RHOB</name>
<evidence type="ECO:0000313" key="3">
    <source>
        <dbReference type="EMBL" id="RKF16919.1"/>
    </source>
</evidence>
<evidence type="ECO:0000259" key="2">
    <source>
        <dbReference type="Pfam" id="PF00535"/>
    </source>
</evidence>
<dbReference type="Pfam" id="PF00535">
    <property type="entry name" value="Glycos_transf_2"/>
    <property type="match status" value="1"/>
</dbReference>
<feature type="transmembrane region" description="Helical" evidence="1">
    <location>
        <begin position="242"/>
        <end position="271"/>
    </location>
</feature>
<dbReference type="InterPro" id="IPR001173">
    <property type="entry name" value="Glyco_trans_2-like"/>
</dbReference>
<dbReference type="EMBL" id="RAPE01000001">
    <property type="protein sequence ID" value="RKF16919.1"/>
    <property type="molecule type" value="Genomic_DNA"/>
</dbReference>
<proteinExistence type="predicted"/>
<dbReference type="SUPFAM" id="SSF53448">
    <property type="entry name" value="Nucleotide-diphospho-sugar transferases"/>
    <property type="match status" value="1"/>
</dbReference>
<dbReference type="GO" id="GO:0016740">
    <property type="term" value="F:transferase activity"/>
    <property type="evidence" value="ECO:0007669"/>
    <property type="project" value="UniProtKB-KW"/>
</dbReference>
<keyword evidence="4" id="KW-1185">Reference proteome</keyword>
<dbReference type="PANTHER" id="PTHR43646:SF6">
    <property type="entry name" value="PRE-MYCOFACTOCIN GLYCOSYLTRANSFERASE"/>
    <property type="match status" value="1"/>
</dbReference>
<comment type="caution">
    <text evidence="3">The sequence shown here is derived from an EMBL/GenBank/DDBJ whole genome shotgun (WGS) entry which is preliminary data.</text>
</comment>
<feature type="domain" description="Glycosyltransferase 2-like" evidence="2">
    <location>
        <begin position="12"/>
        <end position="122"/>
    </location>
</feature>
<dbReference type="PANTHER" id="PTHR43646">
    <property type="entry name" value="GLYCOSYLTRANSFERASE"/>
    <property type="match status" value="1"/>
</dbReference>
<evidence type="ECO:0000256" key="1">
    <source>
        <dbReference type="SAM" id="Phobius"/>
    </source>
</evidence>
<feature type="transmembrane region" description="Helical" evidence="1">
    <location>
        <begin position="283"/>
        <end position="305"/>
    </location>
</feature>
<keyword evidence="1" id="KW-0812">Transmembrane</keyword>
<accession>A0A3A8AZA7</accession>
<dbReference type="InterPro" id="IPR029044">
    <property type="entry name" value="Nucleotide-diphossugar_trans"/>
</dbReference>
<gene>
    <name evidence="3" type="ORF">D6850_05155</name>
</gene>
<sequence length="319" mass="34950">MRLPDLPPLDAVVIGRNEGARLDACLASLRGQVRRLVYVDSGSTDSSVEAARTAGAEVVALDMDRPFTAARARNAGLARLAGDGFVMLVDGDCTVAPGWLGQAAEHLAAHPDTAVVCGRRREIAPHASVYNRLIDMEWDGPPGMVRACGGDAMMRQDALRAVGGFNAALIAGEEPELCLRLRRAGWEVHRLDAEMTRHDAAITRFGQWWRRTRRAGHAFAEGAALHGAPPDRHWVTETRRALFWGAALPLAILLLSFLSAHALWLLLIYPAQVARLALRRGDWAWGVFTVLGKVAEAQGALGYYLGRLRGRRRELIEYR</sequence>
<organism evidence="3 4">
    <name type="scientific">Roseovarius spongiae</name>
    <dbReference type="NCBI Taxonomy" id="2320272"/>
    <lineage>
        <taxon>Bacteria</taxon>
        <taxon>Pseudomonadati</taxon>
        <taxon>Pseudomonadota</taxon>
        <taxon>Alphaproteobacteria</taxon>
        <taxon>Rhodobacterales</taxon>
        <taxon>Roseobacteraceae</taxon>
        <taxon>Roseovarius</taxon>
    </lineage>
</organism>
<dbReference type="Gene3D" id="3.90.550.10">
    <property type="entry name" value="Spore Coat Polysaccharide Biosynthesis Protein SpsA, Chain A"/>
    <property type="match status" value="1"/>
</dbReference>
<keyword evidence="1" id="KW-1133">Transmembrane helix</keyword>
<dbReference type="AlphaFoldDB" id="A0A3A8AZA7"/>
<reference evidence="3 4" key="1">
    <citation type="submission" date="2018-09" db="EMBL/GenBank/DDBJ databases">
        <title>Roseovarius spongiae sp. nov., isolated from a marine sponge.</title>
        <authorList>
            <person name="Zhuang L."/>
            <person name="Luo L."/>
        </authorList>
    </citation>
    <scope>NUCLEOTIDE SEQUENCE [LARGE SCALE GENOMIC DNA]</scope>
    <source>
        <strain evidence="3 4">HN-E21</strain>
    </source>
</reference>
<keyword evidence="1" id="KW-0472">Membrane</keyword>
<protein>
    <submittedName>
        <fullName evidence="3">Glycosyltransferase</fullName>
    </submittedName>
</protein>
<dbReference type="OrthoDB" id="8416156at2"/>
<dbReference type="Proteomes" id="UP000281128">
    <property type="component" value="Unassembled WGS sequence"/>
</dbReference>
<keyword evidence="3" id="KW-0808">Transferase</keyword>
<evidence type="ECO:0000313" key="4">
    <source>
        <dbReference type="Proteomes" id="UP000281128"/>
    </source>
</evidence>